<proteinExistence type="predicted"/>
<sequence length="456" mass="52555">MISDVKEEIDDEELEVGAEVEVDDETDDAEGLDEGQLQIPEKQRRASMEARDFPLIHYHRLYQQGRLNLNPDWQRDYVWKGKRPSFLIESLLMQIPIPVIFLSRTKDEKYEVIDGVQRLTTIFNFFEGKFRLKELEVFSELNGKKFGELDQKFQSQLEDAVITSFQLSENTSQDLRFSTFERINTGGMSLNEMEIRNCIYRGKLNTKLRELAANPDFHKAINMKNLSDRMLDRNLVLRFLAFDQIKYSQATAGIKAFLNRFFENYRNPSDEMLADFEKRFKRAMRNSFTVFGSNAFRIRKIDRKGGGEWAPKPNASIFQVIATSLASFDSAQIAQNADAIHEEYLDLLQDQLWLDAVTKSTGDAKKIKYAFDAWTNRLDALMASTSGLDPKRAFTLSFKKELYDTDSMCRICGNEIKSINDAMVDHVDQYWKGGATVPSNARLVHRACNLARPKAD</sequence>
<evidence type="ECO:0000256" key="1">
    <source>
        <dbReference type="SAM" id="MobiDB-lite"/>
    </source>
</evidence>
<evidence type="ECO:0000313" key="3">
    <source>
        <dbReference type="EMBL" id="PDQ18741.1"/>
    </source>
</evidence>
<dbReference type="Proteomes" id="UP000219182">
    <property type="component" value="Unassembled WGS sequence"/>
</dbReference>
<comment type="caution">
    <text evidence="3">The sequence shown here is derived from an EMBL/GenBank/DDBJ whole genome shotgun (WGS) entry which is preliminary data.</text>
</comment>
<feature type="domain" description="HNH nuclease" evidence="2">
    <location>
        <begin position="397"/>
        <end position="450"/>
    </location>
</feature>
<reference evidence="3 4" key="1">
    <citation type="submission" date="2017-09" db="EMBL/GenBank/DDBJ databases">
        <title>Mesorhizobum sanjuanii sp. nov. isolated from nodules of Lotus tenuis in saline-alkaline lowlands of Flooding Pampa.</title>
        <authorList>
            <person name="Sannazzaro A.I."/>
            <person name="Torres Tejerizo G.A."/>
            <person name="Fontana F."/>
            <person name="Cumpa Velazquez L.M."/>
            <person name="Hansen L."/>
            <person name="Pistorio M."/>
            <person name="Estrella M.J."/>
        </authorList>
    </citation>
    <scope>NUCLEOTIDE SEQUENCE [LARGE SCALE GENOMIC DNA]</scope>
    <source>
        <strain evidence="3 4">BSA136</strain>
    </source>
</reference>
<organism evidence="3 4">
    <name type="scientific">Mesorhizobium sanjuanii</name>
    <dbReference type="NCBI Taxonomy" id="2037900"/>
    <lineage>
        <taxon>Bacteria</taxon>
        <taxon>Pseudomonadati</taxon>
        <taxon>Pseudomonadota</taxon>
        <taxon>Alphaproteobacteria</taxon>
        <taxon>Hyphomicrobiales</taxon>
        <taxon>Phyllobacteriaceae</taxon>
        <taxon>Mesorhizobium</taxon>
    </lineage>
</organism>
<protein>
    <recommendedName>
        <fullName evidence="2">HNH nuclease domain-containing protein</fullName>
    </recommendedName>
</protein>
<accession>A0A2A6FAR0</accession>
<dbReference type="GO" id="GO:0003676">
    <property type="term" value="F:nucleic acid binding"/>
    <property type="evidence" value="ECO:0007669"/>
    <property type="project" value="InterPro"/>
</dbReference>
<name>A0A2A6FAR0_9HYPH</name>
<gene>
    <name evidence="3" type="ORF">CN311_23160</name>
</gene>
<feature type="compositionally biased region" description="Acidic residues" evidence="1">
    <location>
        <begin position="7"/>
        <end position="33"/>
    </location>
</feature>
<dbReference type="GO" id="GO:0004519">
    <property type="term" value="F:endonuclease activity"/>
    <property type="evidence" value="ECO:0007669"/>
    <property type="project" value="InterPro"/>
</dbReference>
<dbReference type="InterPro" id="IPR002711">
    <property type="entry name" value="HNH"/>
</dbReference>
<dbReference type="EMBL" id="NWQG01000171">
    <property type="protein sequence ID" value="PDQ18741.1"/>
    <property type="molecule type" value="Genomic_DNA"/>
</dbReference>
<feature type="region of interest" description="Disordered" evidence="1">
    <location>
        <begin position="1"/>
        <end position="34"/>
    </location>
</feature>
<dbReference type="AlphaFoldDB" id="A0A2A6FAR0"/>
<keyword evidence="4" id="KW-1185">Reference proteome</keyword>
<dbReference type="InterPro" id="IPR003615">
    <property type="entry name" value="HNH_nuc"/>
</dbReference>
<dbReference type="PANTHER" id="PTHR39639:SF1">
    <property type="entry name" value="DUF262 DOMAIN-CONTAINING PROTEIN"/>
    <property type="match status" value="1"/>
</dbReference>
<dbReference type="PANTHER" id="PTHR39639">
    <property type="entry name" value="CHROMOSOME 16, WHOLE GENOME SHOTGUN SEQUENCE"/>
    <property type="match status" value="1"/>
</dbReference>
<dbReference type="RefSeq" id="WP_097576011.1">
    <property type="nucleotide sequence ID" value="NZ_NWQG01000171.1"/>
</dbReference>
<evidence type="ECO:0000313" key="4">
    <source>
        <dbReference type="Proteomes" id="UP000219182"/>
    </source>
</evidence>
<dbReference type="GO" id="GO:0008270">
    <property type="term" value="F:zinc ion binding"/>
    <property type="evidence" value="ECO:0007669"/>
    <property type="project" value="InterPro"/>
</dbReference>
<evidence type="ECO:0000259" key="2">
    <source>
        <dbReference type="SMART" id="SM00507"/>
    </source>
</evidence>
<dbReference type="Pfam" id="PF03235">
    <property type="entry name" value="GmrSD_N"/>
    <property type="match status" value="1"/>
</dbReference>
<dbReference type="CDD" id="cd00085">
    <property type="entry name" value="HNHc"/>
    <property type="match status" value="1"/>
</dbReference>
<dbReference type="InterPro" id="IPR004919">
    <property type="entry name" value="GmrSD_N"/>
</dbReference>
<dbReference type="Gene3D" id="1.10.30.50">
    <property type="match status" value="1"/>
</dbReference>
<dbReference type="SMART" id="SM00507">
    <property type="entry name" value="HNHc"/>
    <property type="match status" value="1"/>
</dbReference>
<dbReference type="Pfam" id="PF01844">
    <property type="entry name" value="HNH"/>
    <property type="match status" value="1"/>
</dbReference>